<dbReference type="NCBIfam" id="TIGR02258">
    <property type="entry name" value="2_5_ligase"/>
    <property type="match status" value="1"/>
</dbReference>
<keyword evidence="1 2" id="KW-0378">Hydrolase</keyword>
<evidence type="ECO:0000259" key="3">
    <source>
        <dbReference type="Pfam" id="PF02834"/>
    </source>
</evidence>
<dbReference type="Proteomes" id="UP000460626">
    <property type="component" value="Unassembled WGS sequence"/>
</dbReference>
<evidence type="ECO:0000256" key="2">
    <source>
        <dbReference type="HAMAP-Rule" id="MF_01940"/>
    </source>
</evidence>
<dbReference type="PANTHER" id="PTHR35561:SF1">
    <property type="entry name" value="RNA 2',3'-CYCLIC PHOSPHODIESTERASE"/>
    <property type="match status" value="1"/>
</dbReference>
<gene>
    <name evidence="4" type="primary">thpR</name>
    <name evidence="4" type="ORF">GRI62_03990</name>
</gene>
<feature type="active site" description="Proton donor" evidence="2">
    <location>
        <position position="39"/>
    </location>
</feature>
<organism evidence="4 5">
    <name type="scientific">Aurantiacibacter arachoides</name>
    <dbReference type="NCBI Taxonomy" id="1850444"/>
    <lineage>
        <taxon>Bacteria</taxon>
        <taxon>Pseudomonadati</taxon>
        <taxon>Pseudomonadota</taxon>
        <taxon>Alphaproteobacteria</taxon>
        <taxon>Sphingomonadales</taxon>
        <taxon>Erythrobacteraceae</taxon>
        <taxon>Aurantiacibacter</taxon>
    </lineage>
</organism>
<evidence type="ECO:0000313" key="4">
    <source>
        <dbReference type="EMBL" id="MXO92769.1"/>
    </source>
</evidence>
<evidence type="ECO:0000256" key="1">
    <source>
        <dbReference type="ARBA" id="ARBA00022801"/>
    </source>
</evidence>
<dbReference type="GO" id="GO:0008664">
    <property type="term" value="F:RNA 2',3'-cyclic 3'-phosphodiesterase activity"/>
    <property type="evidence" value="ECO:0007669"/>
    <property type="project" value="UniProtKB-EC"/>
</dbReference>
<keyword evidence="5" id="KW-1185">Reference proteome</keyword>
<dbReference type="OrthoDB" id="9793819at2"/>
<dbReference type="GO" id="GO:0004113">
    <property type="term" value="F:2',3'-cyclic-nucleotide 3'-phosphodiesterase activity"/>
    <property type="evidence" value="ECO:0007669"/>
    <property type="project" value="InterPro"/>
</dbReference>
<proteinExistence type="inferred from homology"/>
<dbReference type="HAMAP" id="MF_01940">
    <property type="entry name" value="RNA_CPDase"/>
    <property type="match status" value="1"/>
</dbReference>
<dbReference type="InterPro" id="IPR014051">
    <property type="entry name" value="Phosphoesterase_HXTX"/>
</dbReference>
<dbReference type="EC" id="3.1.4.58" evidence="2"/>
<comment type="catalytic activity">
    <reaction evidence="2">
        <text>a 3'-end 2',3'-cyclophospho-ribonucleotide-RNA + H2O = a 3'-end 2'-phospho-ribonucleotide-RNA + H(+)</text>
        <dbReference type="Rhea" id="RHEA:11828"/>
        <dbReference type="Rhea" id="RHEA-COMP:10464"/>
        <dbReference type="Rhea" id="RHEA-COMP:17353"/>
        <dbReference type="ChEBI" id="CHEBI:15377"/>
        <dbReference type="ChEBI" id="CHEBI:15378"/>
        <dbReference type="ChEBI" id="CHEBI:83064"/>
        <dbReference type="ChEBI" id="CHEBI:173113"/>
        <dbReference type="EC" id="3.1.4.58"/>
    </reaction>
</comment>
<dbReference type="RefSeq" id="WP_131452110.1">
    <property type="nucleotide sequence ID" value="NZ_BMJK01000001.1"/>
</dbReference>
<dbReference type="Gene3D" id="3.90.1140.10">
    <property type="entry name" value="Cyclic phosphodiesterase"/>
    <property type="match status" value="1"/>
</dbReference>
<dbReference type="InterPro" id="IPR009097">
    <property type="entry name" value="Cyclic_Pdiesterase"/>
</dbReference>
<feature type="short sequence motif" description="HXTX 2" evidence="2">
    <location>
        <begin position="123"/>
        <end position="126"/>
    </location>
</feature>
<feature type="domain" description="Phosphoesterase HXTX" evidence="3">
    <location>
        <begin position="95"/>
        <end position="170"/>
    </location>
</feature>
<sequence length="177" mass="19153">MSARRIFVALPLPEPVCEALLDTMEGLPGARWQDADDLHVTLRFIGEVDRHQLADVITALETVPFRPFALAIAGVSHFEQRGRARAIWASVSQSAALGGLQQSVEMACRRAGLAAETRRFVPHVTLARLNRASAPIGDWLAANGALAQGPWPVSGFSLFESHLTRAGARYEAIASFP</sequence>
<protein>
    <recommendedName>
        <fullName evidence="2">RNA 2',3'-cyclic phosphodiesterase</fullName>
        <shortName evidence="2">RNA 2',3'-CPDase</shortName>
        <ecNumber evidence="2">3.1.4.58</ecNumber>
    </recommendedName>
</protein>
<dbReference type="Pfam" id="PF02834">
    <property type="entry name" value="LigT_PEase"/>
    <property type="match status" value="2"/>
</dbReference>
<dbReference type="SUPFAM" id="SSF55144">
    <property type="entry name" value="LigT-like"/>
    <property type="match status" value="1"/>
</dbReference>
<comment type="function">
    <text evidence="2">Hydrolyzes RNA 2',3'-cyclic phosphodiester to an RNA 2'-phosphomonoester.</text>
</comment>
<dbReference type="AlphaFoldDB" id="A0A845A5D3"/>
<reference evidence="4 5" key="1">
    <citation type="submission" date="2019-12" db="EMBL/GenBank/DDBJ databases">
        <title>Genomic-based taxomic classification of the family Erythrobacteraceae.</title>
        <authorList>
            <person name="Xu L."/>
        </authorList>
    </citation>
    <scope>NUCLEOTIDE SEQUENCE [LARGE SCALE GENOMIC DNA]</scope>
    <source>
        <strain evidence="4 5">RC4-10-4</strain>
    </source>
</reference>
<feature type="active site" description="Proton acceptor" evidence="2">
    <location>
        <position position="123"/>
    </location>
</feature>
<comment type="caution">
    <text evidence="4">The sequence shown here is derived from an EMBL/GenBank/DDBJ whole genome shotgun (WGS) entry which is preliminary data.</text>
</comment>
<dbReference type="EMBL" id="WTYH01000001">
    <property type="protein sequence ID" value="MXO92769.1"/>
    <property type="molecule type" value="Genomic_DNA"/>
</dbReference>
<name>A0A845A5D3_9SPHN</name>
<accession>A0A845A5D3</accession>
<evidence type="ECO:0000313" key="5">
    <source>
        <dbReference type="Proteomes" id="UP000460626"/>
    </source>
</evidence>
<feature type="short sequence motif" description="HXTX 1" evidence="2">
    <location>
        <begin position="39"/>
        <end position="42"/>
    </location>
</feature>
<feature type="domain" description="Phosphoesterase HXTX" evidence="3">
    <location>
        <begin position="11"/>
        <end position="88"/>
    </location>
</feature>
<dbReference type="PANTHER" id="PTHR35561">
    <property type="entry name" value="RNA 2',3'-CYCLIC PHOSPHODIESTERASE"/>
    <property type="match status" value="1"/>
</dbReference>
<comment type="similarity">
    <text evidence="2">Belongs to the 2H phosphoesterase superfamily. ThpR family.</text>
</comment>
<dbReference type="InterPro" id="IPR004175">
    <property type="entry name" value="RNA_CPDase"/>
</dbReference>